<reference evidence="2 3" key="1">
    <citation type="submission" date="2024-04" db="EMBL/GenBank/DDBJ databases">
        <title>Novel species of the genus Ideonella isolated from streams.</title>
        <authorList>
            <person name="Lu H."/>
        </authorList>
    </citation>
    <scope>NUCLEOTIDE SEQUENCE [LARGE SCALE GENOMIC DNA]</scope>
    <source>
        <strain evidence="2 3">DXS29W</strain>
    </source>
</reference>
<organism evidence="2 3">
    <name type="scientific">Ideonella lacteola</name>
    <dbReference type="NCBI Taxonomy" id="2984193"/>
    <lineage>
        <taxon>Bacteria</taxon>
        <taxon>Pseudomonadati</taxon>
        <taxon>Pseudomonadota</taxon>
        <taxon>Betaproteobacteria</taxon>
        <taxon>Burkholderiales</taxon>
        <taxon>Sphaerotilaceae</taxon>
        <taxon>Ideonella</taxon>
    </lineage>
</organism>
<dbReference type="InterPro" id="IPR036188">
    <property type="entry name" value="FAD/NAD-bd_sf"/>
</dbReference>
<keyword evidence="3" id="KW-1185">Reference proteome</keyword>
<dbReference type="PRINTS" id="PR00368">
    <property type="entry name" value="FADPNR"/>
</dbReference>
<sequence length="457" mass="47112">MNQLPVVVIGAGPIGLAAISRLLERGETPLVFEAAPHAAAAVRQWSHVRMFSSWGMNMDMSAMKLLKEQGWTAPAAEGFPTGAELVSQYLDPLAKLPAVARCIRYGHRVVSVSRLGFDKLRRVGREEAPFELHIAQASGDHTRVLARAVIDASGTWGSPSPGGHSGLPAVGEPGNPRVAYGIPDVRGEAAGRYAGRDVFVLGGGHSAINVLLDLAASREGGRGQITWVTRGPTPVVQTTGSTVETLLPERASALTQLTALVRKGAIQAVSHFALEEVGQLGKEGRLMLRGLRNGRHSILEGDELVVCTGFRPDLSVLGELHVALDPWLEATAGVGGLIRQAADQGQAIPQPYGAATLAHPERDLFTVGMKSHGRAPNFFLFYGYEQVRSVAAWLAGDMEAANRIDFQLPEGAVCGGCGDGACCGSVGGASACGGGGGGGGCCGTGGSGGGCGGGGCG</sequence>
<proteinExistence type="predicted"/>
<accession>A0ABU9BR96</accession>
<keyword evidence="1" id="KW-0560">Oxidoreductase</keyword>
<protein>
    <submittedName>
        <fullName evidence="2">NAD(P)-binding domain-containing protein</fullName>
    </submittedName>
</protein>
<evidence type="ECO:0000256" key="1">
    <source>
        <dbReference type="ARBA" id="ARBA00023002"/>
    </source>
</evidence>
<dbReference type="EMBL" id="JBBUTG010000010">
    <property type="protein sequence ID" value="MEK8032485.1"/>
    <property type="molecule type" value="Genomic_DNA"/>
</dbReference>
<dbReference type="Proteomes" id="UP001371218">
    <property type="component" value="Unassembled WGS sequence"/>
</dbReference>
<evidence type="ECO:0000313" key="2">
    <source>
        <dbReference type="EMBL" id="MEK8032485.1"/>
    </source>
</evidence>
<dbReference type="Pfam" id="PF13738">
    <property type="entry name" value="Pyr_redox_3"/>
    <property type="match status" value="1"/>
</dbReference>
<gene>
    <name evidence="2" type="ORF">AACH06_16800</name>
</gene>
<evidence type="ECO:0000313" key="3">
    <source>
        <dbReference type="Proteomes" id="UP001371218"/>
    </source>
</evidence>
<dbReference type="SUPFAM" id="SSF51905">
    <property type="entry name" value="FAD/NAD(P)-binding domain"/>
    <property type="match status" value="1"/>
</dbReference>
<dbReference type="PANTHER" id="PTHR43539:SF78">
    <property type="entry name" value="FLAVIN-CONTAINING MONOOXYGENASE"/>
    <property type="match status" value="1"/>
</dbReference>
<name>A0ABU9BR96_9BURK</name>
<dbReference type="RefSeq" id="WP_341426896.1">
    <property type="nucleotide sequence ID" value="NZ_JBBUTG010000010.1"/>
</dbReference>
<dbReference type="PANTHER" id="PTHR43539">
    <property type="entry name" value="FLAVIN-BINDING MONOOXYGENASE-LIKE PROTEIN (AFU_ORTHOLOGUE AFUA_4G09220)"/>
    <property type="match status" value="1"/>
</dbReference>
<dbReference type="InterPro" id="IPR050982">
    <property type="entry name" value="Auxin_biosynth/cation_transpt"/>
</dbReference>
<comment type="caution">
    <text evidence="2">The sequence shown here is derived from an EMBL/GenBank/DDBJ whole genome shotgun (WGS) entry which is preliminary data.</text>
</comment>
<dbReference type="Gene3D" id="3.50.50.60">
    <property type="entry name" value="FAD/NAD(P)-binding domain"/>
    <property type="match status" value="1"/>
</dbReference>